<evidence type="ECO:0000313" key="3">
    <source>
        <dbReference type="Proteomes" id="UP000078476"/>
    </source>
</evidence>
<gene>
    <name evidence="2" type="ORF">A1359_21640</name>
</gene>
<dbReference type="NCBIfam" id="NF033545">
    <property type="entry name" value="transpos_IS630"/>
    <property type="match status" value="1"/>
</dbReference>
<accession>A0A177NLZ2</accession>
<dbReference type="STRING" id="980561.A1359_21640"/>
<dbReference type="InterPro" id="IPR038717">
    <property type="entry name" value="Tc1-like_DDE_dom"/>
</dbReference>
<dbReference type="InterPro" id="IPR047655">
    <property type="entry name" value="Transpos_IS630-like"/>
</dbReference>
<comment type="caution">
    <text evidence="2">The sequence shown here is derived from an EMBL/GenBank/DDBJ whole genome shotgun (WGS) entry which is preliminary data.</text>
</comment>
<sequence>MHVVYLKALGLPHQEINRIARVSSDSVTRYLKAYIEGGLGALCSSQHYCPRSALLPHAETLKTHFKTNPPHTVAQAAYEIEAIVGIKLALSACRDFMRKHLGMKCRKMAVIPSKADPDKQSEFLHGKLEPLLEEEKQGKRRVFFVDAAHFVMGAFLGMLWCFERLFLKSSAGRNRYNVLGAYSVQGSELITIANNTYINSDTLVTLLTTLREVHADTAITLVLDNARYQRCDKVINKALELDIDLQFLPPYSPNLNLIERLWKFTKKQCLYNRYYETFFEFKTAIDDCLDKVNSTFNAQVKSLLNPRFQLFQKSANVTA</sequence>
<dbReference type="AlphaFoldDB" id="A0A177NLZ2"/>
<protein>
    <recommendedName>
        <fullName evidence="1">Tc1-like transposase DDE domain-containing protein</fullName>
    </recommendedName>
</protein>
<reference evidence="2 3" key="1">
    <citation type="submission" date="2016-03" db="EMBL/GenBank/DDBJ databases">
        <authorList>
            <person name="Ploux O."/>
        </authorList>
    </citation>
    <scope>NUCLEOTIDE SEQUENCE [LARGE SCALE GENOMIC DNA]</scope>
    <source>
        <strain evidence="2 3">R-45370</strain>
    </source>
</reference>
<evidence type="ECO:0000313" key="2">
    <source>
        <dbReference type="EMBL" id="OAI19146.1"/>
    </source>
</evidence>
<evidence type="ECO:0000259" key="1">
    <source>
        <dbReference type="Pfam" id="PF13358"/>
    </source>
</evidence>
<dbReference type="SUPFAM" id="SSF46689">
    <property type="entry name" value="Homeodomain-like"/>
    <property type="match status" value="1"/>
</dbReference>
<keyword evidence="3" id="KW-1185">Reference proteome</keyword>
<dbReference type="InterPro" id="IPR009057">
    <property type="entry name" value="Homeodomain-like_sf"/>
</dbReference>
<dbReference type="GO" id="GO:0003676">
    <property type="term" value="F:nucleic acid binding"/>
    <property type="evidence" value="ECO:0007669"/>
    <property type="project" value="InterPro"/>
</dbReference>
<dbReference type="Gene3D" id="3.30.420.10">
    <property type="entry name" value="Ribonuclease H-like superfamily/Ribonuclease H"/>
    <property type="match status" value="1"/>
</dbReference>
<organism evidence="2 3">
    <name type="scientific">Methylomonas lenta</name>
    <dbReference type="NCBI Taxonomy" id="980561"/>
    <lineage>
        <taxon>Bacteria</taxon>
        <taxon>Pseudomonadati</taxon>
        <taxon>Pseudomonadota</taxon>
        <taxon>Gammaproteobacteria</taxon>
        <taxon>Methylococcales</taxon>
        <taxon>Methylococcaceae</taxon>
        <taxon>Methylomonas</taxon>
    </lineage>
</organism>
<dbReference type="Proteomes" id="UP000078476">
    <property type="component" value="Unassembled WGS sequence"/>
</dbReference>
<dbReference type="Pfam" id="PF13358">
    <property type="entry name" value="DDE_3"/>
    <property type="match status" value="1"/>
</dbReference>
<name>A0A177NLZ2_9GAMM</name>
<dbReference type="EMBL" id="LUUI01000070">
    <property type="protein sequence ID" value="OAI19146.1"/>
    <property type="molecule type" value="Genomic_DNA"/>
</dbReference>
<dbReference type="InterPro" id="IPR036397">
    <property type="entry name" value="RNaseH_sf"/>
</dbReference>
<feature type="domain" description="Tc1-like transposase DDE" evidence="1">
    <location>
        <begin position="167"/>
        <end position="279"/>
    </location>
</feature>
<proteinExistence type="predicted"/>